<dbReference type="InterPro" id="IPR044865">
    <property type="entry name" value="MRH_dom"/>
</dbReference>
<dbReference type="PANTHER" id="PTHR15071">
    <property type="entry name" value="MANNOSE-6-PHOSPHATE RECEPTOR FAMILY MEMBER"/>
    <property type="match status" value="1"/>
</dbReference>
<accession>A0A317XSQ7</accession>
<keyword evidence="15 19" id="KW-0472">Membrane</keyword>
<keyword evidence="9 20" id="KW-0732">Signal</keyword>
<evidence type="ECO:0000256" key="2">
    <source>
        <dbReference type="ARBA" id="ARBA00004358"/>
    </source>
</evidence>
<evidence type="ECO:0000256" key="8">
    <source>
        <dbReference type="ARBA" id="ARBA00022692"/>
    </source>
</evidence>
<evidence type="ECO:0000256" key="20">
    <source>
        <dbReference type="SAM" id="SignalP"/>
    </source>
</evidence>
<evidence type="ECO:0000256" key="3">
    <source>
        <dbReference type="ARBA" id="ARBA00004472"/>
    </source>
</evidence>
<evidence type="ECO:0000256" key="14">
    <source>
        <dbReference type="ARBA" id="ARBA00023128"/>
    </source>
</evidence>
<evidence type="ECO:0000259" key="21">
    <source>
        <dbReference type="PROSITE" id="PS51914"/>
    </source>
</evidence>
<evidence type="ECO:0000256" key="18">
    <source>
        <dbReference type="SAM" id="MobiDB-lite"/>
    </source>
</evidence>
<evidence type="ECO:0000256" key="19">
    <source>
        <dbReference type="SAM" id="Phobius"/>
    </source>
</evidence>
<keyword evidence="16" id="KW-1015">Disulfide bond</keyword>
<evidence type="ECO:0000313" key="23">
    <source>
        <dbReference type="Proteomes" id="UP000246740"/>
    </source>
</evidence>
<proteinExistence type="inferred from homology"/>
<dbReference type="AlphaFoldDB" id="A0A317XSQ7"/>
<keyword evidence="11 19" id="KW-1133">Transmembrane helix</keyword>
<dbReference type="OrthoDB" id="29460at2759"/>
<dbReference type="GO" id="GO:0030659">
    <property type="term" value="C:cytoplasmic vesicle membrane"/>
    <property type="evidence" value="ECO:0007669"/>
    <property type="project" value="UniProtKB-SubCell"/>
</dbReference>
<dbReference type="InParanoid" id="A0A317XSQ7"/>
<evidence type="ECO:0000256" key="7">
    <source>
        <dbReference type="ARBA" id="ARBA00022448"/>
    </source>
</evidence>
<keyword evidence="10" id="KW-0653">Protein transport</keyword>
<dbReference type="GO" id="GO:0000139">
    <property type="term" value="C:Golgi membrane"/>
    <property type="evidence" value="ECO:0007669"/>
    <property type="project" value="UniProtKB-SubCell"/>
</dbReference>
<evidence type="ECO:0000256" key="13">
    <source>
        <dbReference type="ARBA" id="ARBA00023034"/>
    </source>
</evidence>
<name>A0A317XSQ7_9BASI</name>
<keyword evidence="17" id="KW-0968">Cytoplasmic vesicle</keyword>
<evidence type="ECO:0000256" key="4">
    <source>
        <dbReference type="ARBA" id="ARBA00004614"/>
    </source>
</evidence>
<evidence type="ECO:0000256" key="10">
    <source>
        <dbReference type="ARBA" id="ARBA00022927"/>
    </source>
</evidence>
<evidence type="ECO:0000256" key="5">
    <source>
        <dbReference type="ARBA" id="ARBA00005363"/>
    </source>
</evidence>
<dbReference type="PROSITE" id="PS51318">
    <property type="entry name" value="TAT"/>
    <property type="match status" value="1"/>
</dbReference>
<dbReference type="Gene3D" id="2.70.130.10">
    <property type="entry name" value="Mannose-6-phosphate receptor binding domain"/>
    <property type="match status" value="1"/>
</dbReference>
<dbReference type="Pfam" id="PF09451">
    <property type="entry name" value="ATG27"/>
    <property type="match status" value="1"/>
</dbReference>
<dbReference type="InterPro" id="IPR006311">
    <property type="entry name" value="TAT_signal"/>
</dbReference>
<dbReference type="GO" id="GO:0031966">
    <property type="term" value="C:mitochondrial membrane"/>
    <property type="evidence" value="ECO:0007669"/>
    <property type="project" value="UniProtKB-SubCell"/>
</dbReference>
<comment type="subcellular location">
    <subcellularLocation>
        <location evidence="2">Cytoplasmic vesicle membrane</location>
        <topology evidence="2">Single-pass type I membrane protein</topology>
    </subcellularLocation>
    <subcellularLocation>
        <location evidence="4">Golgi apparatus membrane</location>
        <topology evidence="4">Single-pass type I membrane protein</topology>
    </subcellularLocation>
    <subcellularLocation>
        <location evidence="1">Mitochondrion membrane</location>
        <topology evidence="1">Single-pass membrane protein</topology>
    </subcellularLocation>
    <subcellularLocation>
        <location evidence="3">Preautophagosomal structure membrane</location>
        <topology evidence="3">Single-pass type I membrane protein</topology>
    </subcellularLocation>
</comment>
<evidence type="ECO:0000256" key="11">
    <source>
        <dbReference type="ARBA" id="ARBA00022989"/>
    </source>
</evidence>
<evidence type="ECO:0000256" key="15">
    <source>
        <dbReference type="ARBA" id="ARBA00023136"/>
    </source>
</evidence>
<dbReference type="GO" id="GO:0006914">
    <property type="term" value="P:autophagy"/>
    <property type="evidence" value="ECO:0007669"/>
    <property type="project" value="UniProtKB-KW"/>
</dbReference>
<keyword evidence="7" id="KW-0813">Transport</keyword>
<evidence type="ECO:0000256" key="16">
    <source>
        <dbReference type="ARBA" id="ARBA00023157"/>
    </source>
</evidence>
<dbReference type="SUPFAM" id="SSF50911">
    <property type="entry name" value="Mannose 6-phosphate receptor domain"/>
    <property type="match status" value="1"/>
</dbReference>
<keyword evidence="12" id="KW-0072">Autophagy</keyword>
<feature type="chain" id="PRO_5016334505" description="Autophagy-related protein 27" evidence="20">
    <location>
        <begin position="33"/>
        <end position="325"/>
    </location>
</feature>
<dbReference type="GO" id="GO:0034045">
    <property type="term" value="C:phagophore assembly site membrane"/>
    <property type="evidence" value="ECO:0007669"/>
    <property type="project" value="UniProtKB-SubCell"/>
</dbReference>
<evidence type="ECO:0000256" key="9">
    <source>
        <dbReference type="ARBA" id="ARBA00022729"/>
    </source>
</evidence>
<dbReference type="STRING" id="1882483.A0A317XSQ7"/>
<dbReference type="InterPro" id="IPR018939">
    <property type="entry name" value="Autophagy-rel_prot_27"/>
</dbReference>
<dbReference type="PROSITE" id="PS51914">
    <property type="entry name" value="MRH"/>
    <property type="match status" value="1"/>
</dbReference>
<dbReference type="PANTHER" id="PTHR15071:SF13">
    <property type="entry name" value="AUTOPHAGY-RELATED PROTEIN 27"/>
    <property type="match status" value="1"/>
</dbReference>
<evidence type="ECO:0000313" key="22">
    <source>
        <dbReference type="EMBL" id="PWZ00341.1"/>
    </source>
</evidence>
<evidence type="ECO:0000256" key="17">
    <source>
        <dbReference type="ARBA" id="ARBA00023329"/>
    </source>
</evidence>
<keyword evidence="13" id="KW-0333">Golgi apparatus</keyword>
<keyword evidence="8 19" id="KW-0812">Transmembrane</keyword>
<reference evidence="22 23" key="1">
    <citation type="journal article" date="2018" name="Mol. Biol. Evol.">
        <title>Broad Genomic Sampling Reveals a Smut Pathogenic Ancestry of the Fungal Clade Ustilaginomycotina.</title>
        <authorList>
            <person name="Kijpornyongpan T."/>
            <person name="Mondo S.J."/>
            <person name="Barry K."/>
            <person name="Sandor L."/>
            <person name="Lee J."/>
            <person name="Lipzen A."/>
            <person name="Pangilinan J."/>
            <person name="LaButti K."/>
            <person name="Hainaut M."/>
            <person name="Henrissat B."/>
            <person name="Grigoriev I.V."/>
            <person name="Spatafora J.W."/>
            <person name="Aime M.C."/>
        </authorList>
    </citation>
    <scope>NUCLEOTIDE SEQUENCE [LARGE SCALE GENOMIC DNA]</scope>
    <source>
        <strain evidence="22 23">MCA 3645</strain>
    </source>
</reference>
<evidence type="ECO:0000256" key="1">
    <source>
        <dbReference type="ARBA" id="ARBA00004304"/>
    </source>
</evidence>
<organism evidence="22 23">
    <name type="scientific">Testicularia cyperi</name>
    <dbReference type="NCBI Taxonomy" id="1882483"/>
    <lineage>
        <taxon>Eukaryota</taxon>
        <taxon>Fungi</taxon>
        <taxon>Dikarya</taxon>
        <taxon>Basidiomycota</taxon>
        <taxon>Ustilaginomycotina</taxon>
        <taxon>Ustilaginomycetes</taxon>
        <taxon>Ustilaginales</taxon>
        <taxon>Anthracoideaceae</taxon>
        <taxon>Testicularia</taxon>
    </lineage>
</organism>
<keyword evidence="14" id="KW-0496">Mitochondrion</keyword>
<gene>
    <name evidence="22" type="ORF">BCV70DRAFT_109261</name>
</gene>
<dbReference type="InterPro" id="IPR009011">
    <property type="entry name" value="Man6P_isomerase_rcpt-bd_dom_sf"/>
</dbReference>
<evidence type="ECO:0000256" key="12">
    <source>
        <dbReference type="ARBA" id="ARBA00023006"/>
    </source>
</evidence>
<comment type="similarity">
    <text evidence="5">Belongs to the ATG27 family.</text>
</comment>
<feature type="domain" description="MRH" evidence="21">
    <location>
        <begin position="39"/>
        <end position="208"/>
    </location>
</feature>
<feature type="compositionally biased region" description="Basic and acidic residues" evidence="18">
    <location>
        <begin position="225"/>
        <end position="236"/>
    </location>
</feature>
<dbReference type="GO" id="GO:0015031">
    <property type="term" value="P:protein transport"/>
    <property type="evidence" value="ECO:0007669"/>
    <property type="project" value="UniProtKB-KW"/>
</dbReference>
<dbReference type="Proteomes" id="UP000246740">
    <property type="component" value="Unassembled WGS sequence"/>
</dbReference>
<feature type="region of interest" description="Disordered" evidence="18">
    <location>
        <begin position="206"/>
        <end position="236"/>
    </location>
</feature>
<feature type="transmembrane region" description="Helical" evidence="19">
    <location>
        <begin position="245"/>
        <end position="266"/>
    </location>
</feature>
<protein>
    <recommendedName>
        <fullName evidence="6">Autophagy-related protein 27</fullName>
    </recommendedName>
</protein>
<keyword evidence="23" id="KW-1185">Reference proteome</keyword>
<sequence>MSSTLPRRSSKTSRRATLAALLLAGVAGVASAKQTLSPFDCSSVAVSSKQSFDLSKIAYPIRTSNVESTPPSETRTTIDIDLCNPLPADPNRDEKDQCPRGTRICITIESIKDDKTIVTQAIPVAYSGDSGGSKIDAKVSWGDELEGGEKVIELELPGASYAGRQQKAELELVCDPKADESSHPTARSYDRSDGELKLRWPTKFACSSASTNPGGGSDKSPPKGQDGDNKSGDRSDSGSQGGWGFFHWLFFWAFLGFIAYMGIGIYNNYNNYGSTGWDLIPHKDFWRESPYIARDAASHVWQSVSGNRSRGGFGTSAGRGAYEPI</sequence>
<feature type="signal peptide" evidence="20">
    <location>
        <begin position="1"/>
        <end position="32"/>
    </location>
</feature>
<dbReference type="EMBL" id="KZ819193">
    <property type="protein sequence ID" value="PWZ00341.1"/>
    <property type="molecule type" value="Genomic_DNA"/>
</dbReference>
<evidence type="ECO:0000256" key="6">
    <source>
        <dbReference type="ARBA" id="ARBA00013776"/>
    </source>
</evidence>